<evidence type="ECO:0000259" key="2">
    <source>
        <dbReference type="Pfam" id="PF24722"/>
    </source>
</evidence>
<evidence type="ECO:0000256" key="1">
    <source>
        <dbReference type="SAM" id="MobiDB-lite"/>
    </source>
</evidence>
<dbReference type="EMBL" id="BLIN01000001">
    <property type="protein sequence ID" value="GFE03932.1"/>
    <property type="molecule type" value="Genomic_DNA"/>
</dbReference>
<sequence>MSTPTWWSELLGASQVLAESDREEVREWRNKPDGEDLVVPTERDEDDVPPLTARLGLLAGAFCKNVPAMPSEERRRVLGVLERIMATESHEDRTAVGTGFLEPLLMAWDEGFDLRLIWGELGRESRSFCLALNEFWGVESPDWMRGE</sequence>
<dbReference type="AlphaFoldDB" id="A0A640RZT5"/>
<reference evidence="3 4" key="1">
    <citation type="submission" date="2019-12" db="EMBL/GenBank/DDBJ databases">
        <title>Whole genome shotgun sequence of Streptomyces caniferus NBRC 15389.</title>
        <authorList>
            <person name="Ichikawa N."/>
            <person name="Kimura A."/>
            <person name="Kitahashi Y."/>
            <person name="Komaki H."/>
            <person name="Tamura T."/>
        </authorList>
    </citation>
    <scope>NUCLEOTIDE SEQUENCE [LARGE SCALE GENOMIC DNA]</scope>
    <source>
        <strain evidence="3 4">NBRC 15389</strain>
    </source>
</reference>
<dbReference type="Pfam" id="PF24722">
    <property type="entry name" value="DUF7674"/>
    <property type="match status" value="1"/>
</dbReference>
<organism evidence="3 4">
    <name type="scientific">Streptomyces caniferus</name>
    <dbReference type="NCBI Taxonomy" id="285557"/>
    <lineage>
        <taxon>Bacteria</taxon>
        <taxon>Bacillati</taxon>
        <taxon>Actinomycetota</taxon>
        <taxon>Actinomycetes</taxon>
        <taxon>Kitasatosporales</taxon>
        <taxon>Streptomycetaceae</taxon>
        <taxon>Streptomyces</taxon>
    </lineage>
</organism>
<evidence type="ECO:0000313" key="4">
    <source>
        <dbReference type="Proteomes" id="UP000435837"/>
    </source>
</evidence>
<protein>
    <recommendedName>
        <fullName evidence="2">DUF7674 domain-containing protein</fullName>
    </recommendedName>
</protein>
<feature type="compositionally biased region" description="Basic and acidic residues" evidence="1">
    <location>
        <begin position="24"/>
        <end position="34"/>
    </location>
</feature>
<proteinExistence type="predicted"/>
<dbReference type="Proteomes" id="UP000435837">
    <property type="component" value="Unassembled WGS sequence"/>
</dbReference>
<feature type="domain" description="DUF7674" evidence="2">
    <location>
        <begin position="52"/>
        <end position="137"/>
    </location>
</feature>
<dbReference type="InterPro" id="IPR056091">
    <property type="entry name" value="DUF7674"/>
</dbReference>
<dbReference type="RefSeq" id="WP_159469015.1">
    <property type="nucleotide sequence ID" value="NZ_BAAATH010000043.1"/>
</dbReference>
<dbReference type="OrthoDB" id="3700397at2"/>
<evidence type="ECO:0000313" key="3">
    <source>
        <dbReference type="EMBL" id="GFE03932.1"/>
    </source>
</evidence>
<name>A0A640RZT5_9ACTN</name>
<accession>A0A640RZT5</accession>
<comment type="caution">
    <text evidence="3">The sequence shown here is derived from an EMBL/GenBank/DDBJ whole genome shotgun (WGS) entry which is preliminary data.</text>
</comment>
<gene>
    <name evidence="3" type="ORF">Scani_02000</name>
</gene>
<feature type="region of interest" description="Disordered" evidence="1">
    <location>
        <begin position="24"/>
        <end position="46"/>
    </location>
</feature>